<protein>
    <submittedName>
        <fullName evidence="3">FAD-dependent oxidoreductase protein</fullName>
        <ecNumber evidence="3">1.1.5.3</ecNumber>
    </submittedName>
</protein>
<reference evidence="3 4" key="1">
    <citation type="journal article" date="2011" name="J. Bacteriol.">
        <title>Genome sequence of Haloplasma contractile, an unusual contractile bacterium from a deep-sea anoxic brine lake.</title>
        <authorList>
            <person name="Antunes A."/>
            <person name="Alam I."/>
            <person name="El Dorry H."/>
            <person name="Siam R."/>
            <person name="Robertson A."/>
            <person name="Bajic V.B."/>
            <person name="Stingl U."/>
        </authorList>
    </citation>
    <scope>NUCLEOTIDE SEQUENCE [LARGE SCALE GENOMIC DNA]</scope>
    <source>
        <strain evidence="3 4">SSD-17B</strain>
    </source>
</reference>
<dbReference type="AlphaFoldDB" id="U2E9W3"/>
<dbReference type="SUPFAM" id="SSF54373">
    <property type="entry name" value="FAD-linked reductases, C-terminal domain"/>
    <property type="match status" value="1"/>
</dbReference>
<keyword evidence="3" id="KW-0560">Oxidoreductase</keyword>
<dbReference type="PANTHER" id="PTHR42720:SF1">
    <property type="entry name" value="GLYCEROL 3-PHOSPHATE OXIDASE"/>
    <property type="match status" value="1"/>
</dbReference>
<feature type="domain" description="BFD-like [2Fe-2S]-binding" evidence="2">
    <location>
        <begin position="397"/>
        <end position="450"/>
    </location>
</feature>
<dbReference type="Gene3D" id="3.50.50.60">
    <property type="entry name" value="FAD/NAD(P)-binding domain"/>
    <property type="match status" value="1"/>
</dbReference>
<dbReference type="Pfam" id="PF01266">
    <property type="entry name" value="DAO"/>
    <property type="match status" value="1"/>
</dbReference>
<dbReference type="InterPro" id="IPR007419">
    <property type="entry name" value="BFD-like_2Fe2S-bd_dom"/>
</dbReference>
<name>U2E9W3_9MOLU</name>
<keyword evidence="4" id="KW-1185">Reference proteome</keyword>
<feature type="domain" description="FAD dependent oxidoreductase" evidence="1">
    <location>
        <begin position="3"/>
        <end position="353"/>
    </location>
</feature>
<comment type="caution">
    <text evidence="3">The sequence shown here is derived from an EMBL/GenBank/DDBJ whole genome shotgun (WGS) entry which is preliminary data.</text>
</comment>
<dbReference type="Pfam" id="PF04324">
    <property type="entry name" value="Fer2_BFD"/>
    <property type="match status" value="1"/>
</dbReference>
<dbReference type="STRING" id="1033810.HLPCO_002332"/>
<evidence type="ECO:0000259" key="2">
    <source>
        <dbReference type="Pfam" id="PF04324"/>
    </source>
</evidence>
<dbReference type="PANTHER" id="PTHR42720">
    <property type="entry name" value="GLYCEROL-3-PHOSPHATE DEHYDROGENASE"/>
    <property type="match status" value="1"/>
</dbReference>
<dbReference type="InParanoid" id="U2E9W3"/>
<dbReference type="GO" id="GO:0004368">
    <property type="term" value="F:glycerol-3-phosphate dehydrogenase (quinone) activity"/>
    <property type="evidence" value="ECO:0007669"/>
    <property type="project" value="UniProtKB-EC"/>
</dbReference>
<evidence type="ECO:0000259" key="1">
    <source>
        <dbReference type="Pfam" id="PF01266"/>
    </source>
</evidence>
<dbReference type="Gene3D" id="1.10.10.1100">
    <property type="entry name" value="BFD-like [2Fe-2S]-binding domain"/>
    <property type="match status" value="1"/>
</dbReference>
<dbReference type="OrthoDB" id="9801699at2"/>
<dbReference type="SUPFAM" id="SSF51905">
    <property type="entry name" value="FAD/NAD(P)-binding domain"/>
    <property type="match status" value="1"/>
</dbReference>
<dbReference type="RefSeq" id="WP_008825430.1">
    <property type="nucleotide sequence ID" value="NZ_AFNU02000009.1"/>
</dbReference>
<evidence type="ECO:0000313" key="4">
    <source>
        <dbReference type="Proteomes" id="UP000005707"/>
    </source>
</evidence>
<sequence length="483" mass="53840">MYDVVIIGSGITGAFIAHNLSKYQLNVLVLEKDPEVSNGVTKANSAIIHSGYDPEPGTLKAQLNVQGNRMYESITEDLNVDFKRIGSYTLAYSDEEVETLHRLYEQGKQNGVEVELKDKDELLKEEPNIKDTVLLGLYAPTTGIIAPWDMVYALLENAIHNGVHVKTNQEVIDIKNTKSGFEIKTHTMTFNSKYVINAAGLFAEEISRMVTPEPGFTTKPTRGQYYVLDRGYDDYVNSVIYPVPSKKGKGVLVVPTVHGNILLGPTSELADDKDDTVTTKDGLKYIREHINLMMNNTPKKGIIRTFSGIRPKTNRQDFIIEELKDSENFIQVAGIESPGLASAPAVAQMVVDLMLKKEVFEEKTNYQEYHQDYKRISEKTKDEANELIRENPKYGKIICRCEAITEGEIIDAINSPLGATTVDGIKRRVRPGAGRCQGGFCQPLIVEILSQQLKKDRKEILLDKKGSNILVEDTKSSGGVHNE</sequence>
<dbReference type="FunCoup" id="U2E9W3">
    <property type="interactions" value="323"/>
</dbReference>
<dbReference type="InterPro" id="IPR052745">
    <property type="entry name" value="G3P_Oxidase/Oxidoreductase"/>
</dbReference>
<dbReference type="InterPro" id="IPR006076">
    <property type="entry name" value="FAD-dep_OxRdtase"/>
</dbReference>
<proteinExistence type="predicted"/>
<dbReference type="eggNOG" id="COG0579">
    <property type="taxonomic scope" value="Bacteria"/>
</dbReference>
<reference evidence="3 4" key="2">
    <citation type="journal article" date="2013" name="PLoS ONE">
        <title>INDIGO - INtegrated Data Warehouse of MIcrobial GenOmes with Examples from the Red Sea Extremophiles.</title>
        <authorList>
            <person name="Alam I."/>
            <person name="Antunes A."/>
            <person name="Kamau A.A."/>
            <person name="Ba Alawi W."/>
            <person name="Kalkatawi M."/>
            <person name="Stingl U."/>
            <person name="Bajic V.B."/>
        </authorList>
    </citation>
    <scope>NUCLEOTIDE SEQUENCE [LARGE SCALE GENOMIC DNA]</scope>
    <source>
        <strain evidence="3 4">SSD-17B</strain>
    </source>
</reference>
<organism evidence="3 4">
    <name type="scientific">Haloplasma contractile SSD-17B</name>
    <dbReference type="NCBI Taxonomy" id="1033810"/>
    <lineage>
        <taxon>Bacteria</taxon>
        <taxon>Bacillati</taxon>
        <taxon>Mycoplasmatota</taxon>
        <taxon>Mollicutes</taxon>
        <taxon>Haloplasmatales</taxon>
        <taxon>Haloplasmataceae</taxon>
        <taxon>Haloplasma</taxon>
    </lineage>
</organism>
<dbReference type="CDD" id="cd19946">
    <property type="entry name" value="GlpA-like_Fer2_BFD-like"/>
    <property type="match status" value="1"/>
</dbReference>
<dbReference type="Proteomes" id="UP000005707">
    <property type="component" value="Unassembled WGS sequence"/>
</dbReference>
<dbReference type="Gene3D" id="3.30.9.10">
    <property type="entry name" value="D-Amino Acid Oxidase, subunit A, domain 2"/>
    <property type="match status" value="1"/>
</dbReference>
<dbReference type="EMBL" id="AFNU02000009">
    <property type="protein sequence ID" value="ERJ11631.1"/>
    <property type="molecule type" value="Genomic_DNA"/>
</dbReference>
<accession>U2E9W3</accession>
<evidence type="ECO:0000313" key="3">
    <source>
        <dbReference type="EMBL" id="ERJ11631.1"/>
    </source>
</evidence>
<dbReference type="EC" id="1.1.5.3" evidence="3"/>
<dbReference type="InterPro" id="IPR041854">
    <property type="entry name" value="BFD-like_2Fe2S-bd_dom_sf"/>
</dbReference>
<dbReference type="InterPro" id="IPR036188">
    <property type="entry name" value="FAD/NAD-bd_sf"/>
</dbReference>
<gene>
    <name evidence="3" type="primary">glpA</name>
    <name evidence="3" type="ORF">HLPCO_002332</name>
</gene>